<dbReference type="RefSeq" id="WP_377029067.1">
    <property type="nucleotide sequence ID" value="NZ_JBHOMY010000013.1"/>
</dbReference>
<evidence type="ECO:0000313" key="2">
    <source>
        <dbReference type="Proteomes" id="UP001593940"/>
    </source>
</evidence>
<evidence type="ECO:0000313" key="1">
    <source>
        <dbReference type="EMBL" id="MFC1456172.1"/>
    </source>
</evidence>
<organism evidence="1 2">
    <name type="scientific">Microvirga arabica</name>
    <dbReference type="NCBI Taxonomy" id="1128671"/>
    <lineage>
        <taxon>Bacteria</taxon>
        <taxon>Pseudomonadati</taxon>
        <taxon>Pseudomonadota</taxon>
        <taxon>Alphaproteobacteria</taxon>
        <taxon>Hyphomicrobiales</taxon>
        <taxon>Methylobacteriaceae</taxon>
        <taxon>Microvirga</taxon>
    </lineage>
</organism>
<reference evidence="1 2" key="1">
    <citation type="submission" date="2024-09" db="EMBL/GenBank/DDBJ databases">
        <title>Nodulacao em especies de Leguminosae Basais da Amazonia e Caracterizacao dos Rizobios e Bacterias Associadas aos Nodulos.</title>
        <authorList>
            <person name="Jambeiro I.C.A."/>
            <person name="Lopes I.S."/>
            <person name="Aguiar E.R.G.R."/>
            <person name="Santos A.F.J."/>
            <person name="Dos Santos J.M.F."/>
            <person name="Gross E."/>
        </authorList>
    </citation>
    <scope>NUCLEOTIDE SEQUENCE [LARGE SCALE GENOMIC DNA]</scope>
    <source>
        <strain evidence="1 2">BRUESC1165</strain>
    </source>
</reference>
<dbReference type="EMBL" id="JBHOMY010000013">
    <property type="protein sequence ID" value="MFC1456172.1"/>
    <property type="molecule type" value="Genomic_DNA"/>
</dbReference>
<proteinExistence type="predicted"/>
<gene>
    <name evidence="1" type="ORF">ACETIH_05445</name>
</gene>
<comment type="caution">
    <text evidence="1">The sequence shown here is derived from an EMBL/GenBank/DDBJ whole genome shotgun (WGS) entry which is preliminary data.</text>
</comment>
<protein>
    <submittedName>
        <fullName evidence="1">Uncharacterized protein</fullName>
    </submittedName>
</protein>
<sequence length="89" mass="9923">MQLLRLGRCTLELSRPGERLAVRFLLIHKRQNLLCPAREDERLPRAEAELLVAGITQHRHQIPEQMDQKITIAAGAKGCLFGGIPVSGD</sequence>
<accession>A0ABV6Y4I3</accession>
<keyword evidence="2" id="KW-1185">Reference proteome</keyword>
<name>A0ABV6Y4I3_9HYPH</name>
<dbReference type="Proteomes" id="UP001593940">
    <property type="component" value="Unassembled WGS sequence"/>
</dbReference>